<keyword evidence="3" id="KW-1185">Reference proteome</keyword>
<dbReference type="AlphaFoldDB" id="A0A0B7MQ82"/>
<evidence type="ECO:0000313" key="2">
    <source>
        <dbReference type="EMBL" id="CEO90186.1"/>
    </source>
</evidence>
<name>A0A0B7MQ82_9FIRM</name>
<protein>
    <submittedName>
        <fullName evidence="2">Uncharacterized protein</fullName>
    </submittedName>
</protein>
<sequence length="71" mass="7883">MSVLGTCFVAYFLAIGKLLSKDQPKKQKSETVSRKSEVDGNASQVDQRWIKGGSKVDQRWIKLTGDSLNPL</sequence>
<proteinExistence type="predicted"/>
<evidence type="ECO:0000256" key="1">
    <source>
        <dbReference type="SAM" id="MobiDB-lite"/>
    </source>
</evidence>
<dbReference type="Proteomes" id="UP000046155">
    <property type="component" value="Unassembled WGS sequence"/>
</dbReference>
<organism evidence="2 3">
    <name type="scientific">Syntrophaceticus schinkii</name>
    <dbReference type="NCBI Taxonomy" id="499207"/>
    <lineage>
        <taxon>Bacteria</taxon>
        <taxon>Bacillati</taxon>
        <taxon>Bacillota</taxon>
        <taxon>Clostridia</taxon>
        <taxon>Thermoanaerobacterales</taxon>
        <taxon>Thermoanaerobacterales Family III. Incertae Sedis</taxon>
        <taxon>Syntrophaceticus</taxon>
    </lineage>
</organism>
<reference evidence="3" key="1">
    <citation type="submission" date="2015-01" db="EMBL/GenBank/DDBJ databases">
        <authorList>
            <person name="Manzoor Shahid"/>
            <person name="Zubair Saima"/>
        </authorList>
    </citation>
    <scope>NUCLEOTIDE SEQUENCE [LARGE SCALE GENOMIC DNA]</scope>
    <source>
        <strain evidence="3">Sp3</strain>
    </source>
</reference>
<accession>A0A0B7MQ82</accession>
<dbReference type="EMBL" id="CDRZ01000274">
    <property type="protein sequence ID" value="CEO90186.1"/>
    <property type="molecule type" value="Genomic_DNA"/>
</dbReference>
<gene>
    <name evidence="2" type="ORF">SSCH_740056</name>
</gene>
<feature type="region of interest" description="Disordered" evidence="1">
    <location>
        <begin position="22"/>
        <end position="44"/>
    </location>
</feature>
<evidence type="ECO:0000313" key="3">
    <source>
        <dbReference type="Proteomes" id="UP000046155"/>
    </source>
</evidence>
<feature type="compositionally biased region" description="Basic and acidic residues" evidence="1">
    <location>
        <begin position="22"/>
        <end position="38"/>
    </location>
</feature>